<evidence type="ECO:0000256" key="3">
    <source>
        <dbReference type="SAM" id="SignalP"/>
    </source>
</evidence>
<feature type="domain" description="Link" evidence="4">
    <location>
        <begin position="148"/>
        <end position="236"/>
    </location>
</feature>
<feature type="chain" id="PRO_5044725123" description="Link domain-containing protein" evidence="3">
    <location>
        <begin position="21"/>
        <end position="240"/>
    </location>
</feature>
<evidence type="ECO:0000259" key="4">
    <source>
        <dbReference type="PROSITE" id="PS50963"/>
    </source>
</evidence>
<comment type="caution">
    <text evidence="5">The sequence shown here is derived from an EMBL/GenBank/DDBJ whole genome shotgun (WGS) entry which is preliminary data.</text>
</comment>
<dbReference type="InterPro" id="IPR003609">
    <property type="entry name" value="Pan_app"/>
</dbReference>
<dbReference type="Pfam" id="PF00024">
    <property type="entry name" value="PAN_1"/>
    <property type="match status" value="1"/>
</dbReference>
<gene>
    <name evidence="5" type="ORF">ACJMK2_007685</name>
    <name evidence="6" type="ORF">ACJMK2_007711</name>
</gene>
<reference evidence="5 7" key="1">
    <citation type="submission" date="2024-11" db="EMBL/GenBank/DDBJ databases">
        <title>Chromosome-level genome assembly of the freshwater bivalve Anodonta woodiana.</title>
        <authorList>
            <person name="Chen X."/>
        </authorList>
    </citation>
    <scope>NUCLEOTIDE SEQUENCE [LARGE SCALE GENOMIC DNA]</scope>
    <source>
        <strain evidence="5">MN2024</strain>
        <tissue evidence="5">Gills</tissue>
    </source>
</reference>
<dbReference type="EMBL" id="JBJQND010000011">
    <property type="protein sequence ID" value="KAL3861660.1"/>
    <property type="molecule type" value="Genomic_DNA"/>
</dbReference>
<dbReference type="SUPFAM" id="SSF57414">
    <property type="entry name" value="Hairpin loop containing domain-like"/>
    <property type="match status" value="1"/>
</dbReference>
<name>A0ABD3VJP4_SINWO</name>
<dbReference type="SUPFAM" id="SSF56436">
    <property type="entry name" value="C-type lectin-like"/>
    <property type="match status" value="1"/>
</dbReference>
<evidence type="ECO:0000256" key="1">
    <source>
        <dbReference type="ARBA" id="ARBA00023157"/>
    </source>
</evidence>
<dbReference type="PROSITE" id="PS50963">
    <property type="entry name" value="LINK_2"/>
    <property type="match status" value="1"/>
</dbReference>
<keyword evidence="2" id="KW-0175">Coiled coil</keyword>
<dbReference type="InterPro" id="IPR000538">
    <property type="entry name" value="Link_dom"/>
</dbReference>
<feature type="signal peptide" evidence="3">
    <location>
        <begin position="1"/>
        <end position="20"/>
    </location>
</feature>
<dbReference type="EMBL" id="JBJQND010000011">
    <property type="protein sequence ID" value="KAL3861687.1"/>
    <property type="molecule type" value="Genomic_DNA"/>
</dbReference>
<accession>A0ABD3VJP4</accession>
<keyword evidence="3" id="KW-0732">Signal</keyword>
<evidence type="ECO:0000313" key="6">
    <source>
        <dbReference type="EMBL" id="KAL3861687.1"/>
    </source>
</evidence>
<dbReference type="Gene3D" id="3.50.4.10">
    <property type="entry name" value="Hepatocyte Growth Factor"/>
    <property type="match status" value="1"/>
</dbReference>
<dbReference type="AlphaFoldDB" id="A0ABD3VJP4"/>
<dbReference type="SMART" id="SM00445">
    <property type="entry name" value="LINK"/>
    <property type="match status" value="1"/>
</dbReference>
<protein>
    <recommendedName>
        <fullName evidence="4">Link domain-containing protein</fullName>
    </recommendedName>
</protein>
<evidence type="ECO:0000256" key="2">
    <source>
        <dbReference type="SAM" id="Coils"/>
    </source>
</evidence>
<dbReference type="Gene3D" id="3.10.100.10">
    <property type="entry name" value="Mannose-Binding Protein A, subunit A"/>
    <property type="match status" value="1"/>
</dbReference>
<evidence type="ECO:0000313" key="7">
    <source>
        <dbReference type="Proteomes" id="UP001634394"/>
    </source>
</evidence>
<evidence type="ECO:0000313" key="5">
    <source>
        <dbReference type="EMBL" id="KAL3861660.1"/>
    </source>
</evidence>
<keyword evidence="1" id="KW-1015">Disulfide bond</keyword>
<dbReference type="InterPro" id="IPR016187">
    <property type="entry name" value="CTDL_fold"/>
</dbReference>
<keyword evidence="7" id="KW-1185">Reference proteome</keyword>
<dbReference type="Proteomes" id="UP001634394">
    <property type="component" value="Unassembled WGS sequence"/>
</dbReference>
<sequence length="240" mass="26773">MNLSVVFLVLLPLSLDVVYSDENTGEISSVLELFPEFKQMNNRISKLETSVSALLTEVKQTNDRNKRLEKGWTLPYKTRLRNFRVTSEKTASTVVSSEMECWIKCAETNGCTSVSFQLAGGKCELSRVTYVSYEVLEKAVGWDVYTKHTPVVSLHDHKYTLNLASAKAHCVSLGLSIATLDDLKAAYNSGYQKCNCGWAANGVAYLVMQEAHNSCLSNVGVLECNWQSTWNVYCKPLKSD</sequence>
<dbReference type="InterPro" id="IPR016186">
    <property type="entry name" value="C-type_lectin-like/link_sf"/>
</dbReference>
<proteinExistence type="predicted"/>
<organism evidence="5 7">
    <name type="scientific">Sinanodonta woodiana</name>
    <name type="common">Chinese pond mussel</name>
    <name type="synonym">Anodonta woodiana</name>
    <dbReference type="NCBI Taxonomy" id="1069815"/>
    <lineage>
        <taxon>Eukaryota</taxon>
        <taxon>Metazoa</taxon>
        <taxon>Spiralia</taxon>
        <taxon>Lophotrochozoa</taxon>
        <taxon>Mollusca</taxon>
        <taxon>Bivalvia</taxon>
        <taxon>Autobranchia</taxon>
        <taxon>Heteroconchia</taxon>
        <taxon>Palaeoheterodonta</taxon>
        <taxon>Unionida</taxon>
        <taxon>Unionoidea</taxon>
        <taxon>Unionidae</taxon>
        <taxon>Unioninae</taxon>
        <taxon>Sinanodonta</taxon>
    </lineage>
</organism>
<feature type="coiled-coil region" evidence="2">
    <location>
        <begin position="37"/>
        <end position="71"/>
    </location>
</feature>
<dbReference type="Pfam" id="PF00193">
    <property type="entry name" value="Xlink"/>
    <property type="match status" value="1"/>
</dbReference>